<evidence type="ECO:0000313" key="2">
    <source>
        <dbReference type="EMBL" id="MFC6752303.1"/>
    </source>
</evidence>
<evidence type="ECO:0000259" key="1">
    <source>
        <dbReference type="Pfam" id="PF00582"/>
    </source>
</evidence>
<organism evidence="2 3">
    <name type="scientific">Halorubrum tibetense</name>
    <dbReference type="NCBI Taxonomy" id="175631"/>
    <lineage>
        <taxon>Archaea</taxon>
        <taxon>Methanobacteriati</taxon>
        <taxon>Methanobacteriota</taxon>
        <taxon>Stenosarchaea group</taxon>
        <taxon>Halobacteria</taxon>
        <taxon>Halobacteriales</taxon>
        <taxon>Haloferacaceae</taxon>
        <taxon>Halorubrum</taxon>
    </lineage>
</organism>
<gene>
    <name evidence="2" type="ORF">ACFQEU_02280</name>
</gene>
<sequence>MATNHGDGASDLLDHVLVPVANRKDARVTAAELRRHSPAHVTVVYVVQTTTGAPDKIPASYSEEMAAESFDAFRERFPDADDHLTYGDDVVEAIFSAADGIDATAIAYRAREGNRLMQFLSGDLSLRLVTEAELPVIALPRAEGPESN</sequence>
<keyword evidence="3" id="KW-1185">Reference proteome</keyword>
<dbReference type="Pfam" id="PF00582">
    <property type="entry name" value="Usp"/>
    <property type="match status" value="1"/>
</dbReference>
<name>A0ABD5S795_9EURY</name>
<comment type="caution">
    <text evidence="2">The sequence shown here is derived from an EMBL/GenBank/DDBJ whole genome shotgun (WGS) entry which is preliminary data.</text>
</comment>
<dbReference type="Gene3D" id="3.40.50.620">
    <property type="entry name" value="HUPs"/>
    <property type="match status" value="1"/>
</dbReference>
<dbReference type="InterPro" id="IPR014729">
    <property type="entry name" value="Rossmann-like_a/b/a_fold"/>
</dbReference>
<evidence type="ECO:0000313" key="3">
    <source>
        <dbReference type="Proteomes" id="UP001596442"/>
    </source>
</evidence>
<dbReference type="Proteomes" id="UP001596442">
    <property type="component" value="Unassembled WGS sequence"/>
</dbReference>
<dbReference type="InterPro" id="IPR006016">
    <property type="entry name" value="UspA"/>
</dbReference>
<reference evidence="2 3" key="1">
    <citation type="journal article" date="2019" name="Int. J. Syst. Evol. Microbiol.">
        <title>The Global Catalogue of Microorganisms (GCM) 10K type strain sequencing project: providing services to taxonomists for standard genome sequencing and annotation.</title>
        <authorList>
            <consortium name="The Broad Institute Genomics Platform"/>
            <consortium name="The Broad Institute Genome Sequencing Center for Infectious Disease"/>
            <person name="Wu L."/>
            <person name="Ma J."/>
        </authorList>
    </citation>
    <scope>NUCLEOTIDE SEQUENCE [LARGE SCALE GENOMIC DNA]</scope>
    <source>
        <strain evidence="2 3">CGMCC 1.3239</strain>
    </source>
</reference>
<proteinExistence type="predicted"/>
<dbReference type="AlphaFoldDB" id="A0ABD5S795"/>
<feature type="domain" description="UspA" evidence="1">
    <location>
        <begin position="14"/>
        <end position="139"/>
    </location>
</feature>
<dbReference type="EMBL" id="JBHSWW010000014">
    <property type="protein sequence ID" value="MFC6752303.1"/>
    <property type="molecule type" value="Genomic_DNA"/>
</dbReference>
<dbReference type="RefSeq" id="WP_379778852.1">
    <property type="nucleotide sequence ID" value="NZ_JBHSWW010000014.1"/>
</dbReference>
<dbReference type="SUPFAM" id="SSF52402">
    <property type="entry name" value="Adenine nucleotide alpha hydrolases-like"/>
    <property type="match status" value="1"/>
</dbReference>
<protein>
    <submittedName>
        <fullName evidence="2">Universal stress protein</fullName>
    </submittedName>
</protein>
<accession>A0ABD5S795</accession>